<evidence type="ECO:0000256" key="9">
    <source>
        <dbReference type="ARBA" id="ARBA00060838"/>
    </source>
</evidence>
<keyword evidence="5 12" id="KW-0408">Iron</keyword>
<keyword evidence="2 12" id="KW-0349">Heme</keyword>
<dbReference type="InterPro" id="IPR019794">
    <property type="entry name" value="Peroxidases_AS"/>
</dbReference>
<name>A0A4R5FRA6_9ACTN</name>
<dbReference type="PRINTS" id="PR00458">
    <property type="entry name" value="PEROXIDASE"/>
</dbReference>
<evidence type="ECO:0000256" key="2">
    <source>
        <dbReference type="ARBA" id="ARBA00022617"/>
    </source>
</evidence>
<evidence type="ECO:0000256" key="4">
    <source>
        <dbReference type="ARBA" id="ARBA00023002"/>
    </source>
</evidence>
<evidence type="ECO:0000256" key="6">
    <source>
        <dbReference type="ARBA" id="ARBA00023324"/>
    </source>
</evidence>
<dbReference type="CDD" id="cd00649">
    <property type="entry name" value="catalase_peroxidase_1"/>
    <property type="match status" value="1"/>
</dbReference>
<dbReference type="InterPro" id="IPR002016">
    <property type="entry name" value="Haem_peroxidase"/>
</dbReference>
<dbReference type="PROSITE" id="PS00436">
    <property type="entry name" value="PEROXIDASE_2"/>
    <property type="match status" value="1"/>
</dbReference>
<protein>
    <recommendedName>
        <fullName evidence="11 12">Catalase-peroxidase</fullName>
        <shortName evidence="12">CP</shortName>
        <ecNumber evidence="10 12">1.11.1.21</ecNumber>
    </recommendedName>
    <alternativeName>
        <fullName evidence="12">Peroxidase/catalase</fullName>
    </alternativeName>
</protein>
<feature type="region of interest" description="Disordered" evidence="14">
    <location>
        <begin position="354"/>
        <end position="377"/>
    </location>
</feature>
<comment type="caution">
    <text evidence="12">Lacks conserved residue(s) required for the propagation of feature annotation.</text>
</comment>
<evidence type="ECO:0000256" key="1">
    <source>
        <dbReference type="ARBA" id="ARBA00022559"/>
    </source>
</evidence>
<dbReference type="Gene3D" id="1.10.420.10">
    <property type="entry name" value="Peroxidase, domain 2"/>
    <property type="match status" value="2"/>
</dbReference>
<dbReference type="HAMAP" id="MF_01961">
    <property type="entry name" value="Catal_peroxid"/>
    <property type="match status" value="1"/>
</dbReference>
<dbReference type="Proteomes" id="UP000295136">
    <property type="component" value="Unassembled WGS sequence"/>
</dbReference>
<feature type="site" description="Transition state stabilizer" evidence="12">
    <location>
        <position position="105"/>
    </location>
</feature>
<dbReference type="FunFam" id="1.10.420.10:FF:000004">
    <property type="entry name" value="Catalase-peroxidase"/>
    <property type="match status" value="1"/>
</dbReference>
<dbReference type="GO" id="GO:0004096">
    <property type="term" value="F:catalase activity"/>
    <property type="evidence" value="ECO:0007669"/>
    <property type="project" value="UniProtKB-UniRule"/>
</dbReference>
<dbReference type="CDD" id="cd08200">
    <property type="entry name" value="catalase_peroxidase_2"/>
    <property type="match status" value="1"/>
</dbReference>
<comment type="catalytic activity">
    <reaction evidence="8 12 13">
        <text>H2O2 + AH2 = A + 2 H2O</text>
        <dbReference type="Rhea" id="RHEA:30275"/>
        <dbReference type="ChEBI" id="CHEBI:13193"/>
        <dbReference type="ChEBI" id="CHEBI:15377"/>
        <dbReference type="ChEBI" id="CHEBI:16240"/>
        <dbReference type="ChEBI" id="CHEBI:17499"/>
        <dbReference type="EC" id="1.11.1.21"/>
    </reaction>
</comment>
<keyword evidence="1 12" id="KW-0575">Peroxidase</keyword>
<dbReference type="NCBIfam" id="TIGR00198">
    <property type="entry name" value="cat_per_HPI"/>
    <property type="match status" value="1"/>
</dbReference>
<dbReference type="RefSeq" id="WP_132630716.1">
    <property type="nucleotide sequence ID" value="NZ_SMLD01000029.1"/>
</dbReference>
<dbReference type="InterPro" id="IPR010255">
    <property type="entry name" value="Haem_peroxidase_sf"/>
</dbReference>
<evidence type="ECO:0000256" key="7">
    <source>
        <dbReference type="ARBA" id="ARBA00049145"/>
    </source>
</evidence>
<reference evidence="16 17" key="1">
    <citation type="submission" date="2019-03" db="EMBL/GenBank/DDBJ databases">
        <title>Draft genome sequences of novel Actinobacteria.</title>
        <authorList>
            <person name="Sahin N."/>
            <person name="Ay H."/>
            <person name="Saygin H."/>
        </authorList>
    </citation>
    <scope>NUCLEOTIDE SEQUENCE [LARGE SCALE GENOMIC DNA]</scope>
    <source>
        <strain evidence="16 17">6K102</strain>
    </source>
</reference>
<keyword evidence="6 12" id="KW-0376">Hydrogen peroxide</keyword>
<dbReference type="GO" id="GO:0005829">
    <property type="term" value="C:cytosol"/>
    <property type="evidence" value="ECO:0007669"/>
    <property type="project" value="TreeGrafter"/>
</dbReference>
<keyword evidence="17" id="KW-1185">Reference proteome</keyword>
<feature type="domain" description="Plant heme peroxidase family profile" evidence="15">
    <location>
        <begin position="142"/>
        <end position="437"/>
    </location>
</feature>
<evidence type="ECO:0000256" key="11">
    <source>
        <dbReference type="ARBA" id="ARBA00074141"/>
    </source>
</evidence>
<sequence length="743" mass="81108">MSENHEAIVTDPKNEGEGGCPVAHERALHPTQGGGNRQWWPERLNLKILAKNPVVADPFGGEFDYAEAFKSLDLATVKRDIAEALTTSQDWWPADFDHYGPFIIRMAWHSAGTYRISDGRGGAGSGQQRFAPLNSWPDNANLDKARRLLWPVKKKYGKKLSWADLLILSGNVALESMGFKTFGFAGGREDVWEPEEDVYWGPESTWLGDARYTGDRELENPLGAVQMGLIYVNPEGPNGNPDPLAAARDIRETFRRMAMNDEETVALIAGGHTFGKTHGAGPSDNVGPDPEAASFEEQGLGWRNTFGTGKGADTITSGLEGIWTNTPTTWDNSFFEILFGYEWELFKSPAGAHQWRPKDGAGAGTVPDAHDPSKRHAPTMLTTDLSLRYDPVYEPISRRFLDNPDEFADAFARAWFKLTHRDMGPVERYLGPEIPSETLLWQDPLPARTYELVDAADVAELKSKILASGLTVSQLVSTAWASASTFRGSDKRGGANGARIRLEPQNGWEVNDPDQLALVLRSLEGVQQAFNAAQTGGKQVSLADVIVLGGCAAVEKAAKDAGVDVQVPFTPGRVDATQEQTDAESFAAMEITADGFRNYVGKGHRLAAEFLLLDRANLLTLSAPEMTVLVGGLRVLGGNHGQTAHGVLTETPGKLTNDFFVNLLDLGTTWTSTSPDQTTFEGRDNATGAVKWTGTRADLVFGSNSELRALAEVYASDDAKEKFVADFVSAWDKVMNLDRFDLR</sequence>
<feature type="active site" description="Proton acceptor" evidence="12">
    <location>
        <position position="109"/>
    </location>
</feature>
<dbReference type="SUPFAM" id="SSF48113">
    <property type="entry name" value="Heme-dependent peroxidases"/>
    <property type="match status" value="2"/>
</dbReference>
<gene>
    <name evidence="12 16" type="primary">katG</name>
    <name evidence="16" type="ORF">E1295_14125</name>
</gene>
<comment type="caution">
    <text evidence="16">The sequence shown here is derived from an EMBL/GenBank/DDBJ whole genome shotgun (WGS) entry which is preliminary data.</text>
</comment>
<dbReference type="PROSITE" id="PS50873">
    <property type="entry name" value="PEROXIDASE_4"/>
    <property type="match status" value="1"/>
</dbReference>
<comment type="similarity">
    <text evidence="9 12 13">Belongs to the peroxidase family. Peroxidase/catalase subfamily.</text>
</comment>
<dbReference type="InterPro" id="IPR019793">
    <property type="entry name" value="Peroxidases_heam-ligand_BS"/>
</dbReference>
<dbReference type="PANTHER" id="PTHR30555">
    <property type="entry name" value="HYDROPEROXIDASE I, BIFUNCTIONAL CATALASE-PEROXIDASE"/>
    <property type="match status" value="1"/>
</dbReference>
<comment type="PTM">
    <text evidence="12">Formation of the three residue Trp-Tyr-Met cross-link is important for the catalase, but not the peroxidase activity of the enzyme.</text>
</comment>
<dbReference type="GO" id="GO:0042744">
    <property type="term" value="P:hydrogen peroxide catabolic process"/>
    <property type="evidence" value="ECO:0007669"/>
    <property type="project" value="UniProtKB-KW"/>
</dbReference>
<evidence type="ECO:0000313" key="16">
    <source>
        <dbReference type="EMBL" id="TDE55667.1"/>
    </source>
</evidence>
<proteinExistence type="inferred from homology"/>
<feature type="compositionally biased region" description="Basic and acidic residues" evidence="14">
    <location>
        <begin position="1"/>
        <end position="16"/>
    </location>
</feature>
<dbReference type="Gene3D" id="1.10.520.10">
    <property type="match status" value="2"/>
</dbReference>
<feature type="binding site" description="axial binding residue" evidence="12">
    <location>
        <position position="272"/>
    </location>
    <ligand>
        <name>heme b</name>
        <dbReference type="ChEBI" id="CHEBI:60344"/>
    </ligand>
    <ligandPart>
        <name>Fe</name>
        <dbReference type="ChEBI" id="CHEBI:18248"/>
    </ligandPart>
</feature>
<dbReference type="NCBIfam" id="NF011635">
    <property type="entry name" value="PRK15061.1"/>
    <property type="match status" value="1"/>
</dbReference>
<evidence type="ECO:0000313" key="17">
    <source>
        <dbReference type="Proteomes" id="UP000295136"/>
    </source>
</evidence>
<evidence type="ECO:0000256" key="5">
    <source>
        <dbReference type="ARBA" id="ARBA00023004"/>
    </source>
</evidence>
<feature type="cross-link" description="Tryptophyl-tyrosyl-methioninium (Tyr-Met) (with Trp-108)" evidence="12">
    <location>
        <begin position="231"/>
        <end position="257"/>
    </location>
</feature>
<evidence type="ECO:0000256" key="10">
    <source>
        <dbReference type="ARBA" id="ARBA00067012"/>
    </source>
</evidence>
<dbReference type="AlphaFoldDB" id="A0A4R5FRA6"/>
<keyword evidence="3 12" id="KW-0479">Metal-binding</keyword>
<dbReference type="FunFam" id="1.10.420.10:FF:000002">
    <property type="entry name" value="Catalase-peroxidase"/>
    <property type="match status" value="1"/>
</dbReference>
<comment type="catalytic activity">
    <reaction evidence="7 12 13">
        <text>2 H2O2 = O2 + 2 H2O</text>
        <dbReference type="Rhea" id="RHEA:20309"/>
        <dbReference type="ChEBI" id="CHEBI:15377"/>
        <dbReference type="ChEBI" id="CHEBI:15379"/>
        <dbReference type="ChEBI" id="CHEBI:16240"/>
        <dbReference type="EC" id="1.11.1.21"/>
    </reaction>
</comment>
<evidence type="ECO:0000256" key="13">
    <source>
        <dbReference type="RuleBase" id="RU003451"/>
    </source>
</evidence>
<evidence type="ECO:0000256" key="3">
    <source>
        <dbReference type="ARBA" id="ARBA00022723"/>
    </source>
</evidence>
<dbReference type="GO" id="GO:0070301">
    <property type="term" value="P:cellular response to hydrogen peroxide"/>
    <property type="evidence" value="ECO:0007669"/>
    <property type="project" value="TreeGrafter"/>
</dbReference>
<comment type="function">
    <text evidence="12">Bifunctional enzyme with both catalase and broad-spectrum peroxidase activity.</text>
</comment>
<dbReference type="PRINTS" id="PR00460">
    <property type="entry name" value="BPEROXIDASE"/>
</dbReference>
<dbReference type="PANTHER" id="PTHR30555:SF0">
    <property type="entry name" value="CATALASE-PEROXIDASE"/>
    <property type="match status" value="1"/>
</dbReference>
<comment type="cofactor">
    <cofactor evidence="12">
        <name>heme b</name>
        <dbReference type="ChEBI" id="CHEBI:60344"/>
    </cofactor>
    <text evidence="12">Binds 1 heme b (iron(II)-protoporphyrin IX) group per dimer.</text>
</comment>
<dbReference type="GO" id="GO:0020037">
    <property type="term" value="F:heme binding"/>
    <property type="evidence" value="ECO:0007669"/>
    <property type="project" value="InterPro"/>
</dbReference>
<evidence type="ECO:0000256" key="14">
    <source>
        <dbReference type="SAM" id="MobiDB-lite"/>
    </source>
</evidence>
<feature type="region of interest" description="Disordered" evidence="14">
    <location>
        <begin position="1"/>
        <end position="20"/>
    </location>
</feature>
<dbReference type="InterPro" id="IPR000763">
    <property type="entry name" value="Catalase_peroxidase"/>
</dbReference>
<dbReference type="PROSITE" id="PS00435">
    <property type="entry name" value="PEROXIDASE_1"/>
    <property type="match status" value="1"/>
</dbReference>
<evidence type="ECO:0000256" key="8">
    <source>
        <dbReference type="ARBA" id="ARBA00051651"/>
    </source>
</evidence>
<dbReference type="Pfam" id="PF00141">
    <property type="entry name" value="peroxidase"/>
    <property type="match status" value="2"/>
</dbReference>
<dbReference type="FunFam" id="1.10.520.10:FF:000002">
    <property type="entry name" value="Catalase-peroxidase"/>
    <property type="match status" value="1"/>
</dbReference>
<comment type="subunit">
    <text evidence="12">Homodimer or homotetramer.</text>
</comment>
<evidence type="ECO:0000256" key="12">
    <source>
        <dbReference type="HAMAP-Rule" id="MF_01961"/>
    </source>
</evidence>
<dbReference type="EMBL" id="SMLD01000029">
    <property type="protein sequence ID" value="TDE55667.1"/>
    <property type="molecule type" value="Genomic_DNA"/>
</dbReference>
<dbReference type="GO" id="GO:0046872">
    <property type="term" value="F:metal ion binding"/>
    <property type="evidence" value="ECO:0007669"/>
    <property type="project" value="UniProtKB-KW"/>
</dbReference>
<evidence type="ECO:0000259" key="15">
    <source>
        <dbReference type="PROSITE" id="PS50873"/>
    </source>
</evidence>
<keyword evidence="4 12" id="KW-0560">Oxidoreductase</keyword>
<organism evidence="16 17">
    <name type="scientific">Nonomuraea mesophila</name>
    <dbReference type="NCBI Taxonomy" id="2530382"/>
    <lineage>
        <taxon>Bacteria</taxon>
        <taxon>Bacillati</taxon>
        <taxon>Actinomycetota</taxon>
        <taxon>Actinomycetes</taxon>
        <taxon>Streptosporangiales</taxon>
        <taxon>Streptosporangiaceae</taxon>
        <taxon>Nonomuraea</taxon>
    </lineage>
</organism>
<accession>A0A4R5FRA6</accession>
<dbReference type="EC" id="1.11.1.21" evidence="10 12"/>